<accession>A0A974CQ35</accession>
<sequence>MWDSFHPHHIKKSIVFSQTLKYNRICSNLYDRNKHLHSLRKTFVNQGYHPQVIDDQIHRATQLSRDSWITKKRQKTTGYRLKQMFPELPLLFYRQPPNPRKMIVRSALPKTTKADQVAIPNKQKVYTILDHYSCASSNVDMQVLILKENFKTEWERKIYEFKCMELFNTLRQDLNLGSGLMSH</sequence>
<dbReference type="EMBL" id="CM004476">
    <property type="protein sequence ID" value="OCT76316.1"/>
    <property type="molecule type" value="Genomic_DNA"/>
</dbReference>
<proteinExistence type="predicted"/>
<dbReference type="Proteomes" id="UP000694892">
    <property type="component" value="Chromosome 6L"/>
</dbReference>
<evidence type="ECO:0000259" key="1">
    <source>
        <dbReference type="Pfam" id="PF26215"/>
    </source>
</evidence>
<evidence type="ECO:0000313" key="2">
    <source>
        <dbReference type="EMBL" id="OCT76316.1"/>
    </source>
</evidence>
<dbReference type="AlphaFoldDB" id="A0A974CQ35"/>
<gene>
    <name evidence="2" type="ORF">XELAEV_18031525mg</name>
</gene>
<protein>
    <recommendedName>
        <fullName evidence="1">Helix-turn-helix domain-containing protein</fullName>
    </recommendedName>
</protein>
<reference evidence="3" key="1">
    <citation type="journal article" date="2016" name="Nature">
        <title>Genome evolution in the allotetraploid frog Xenopus laevis.</title>
        <authorList>
            <person name="Session A.M."/>
            <person name="Uno Y."/>
            <person name="Kwon T."/>
            <person name="Chapman J.A."/>
            <person name="Toyoda A."/>
            <person name="Takahashi S."/>
            <person name="Fukui A."/>
            <person name="Hikosaka A."/>
            <person name="Suzuki A."/>
            <person name="Kondo M."/>
            <person name="van Heeringen S.J."/>
            <person name="Quigley I."/>
            <person name="Heinz S."/>
            <person name="Ogino H."/>
            <person name="Ochi H."/>
            <person name="Hellsten U."/>
            <person name="Lyons J.B."/>
            <person name="Simakov O."/>
            <person name="Putnam N."/>
            <person name="Stites J."/>
            <person name="Kuroki Y."/>
            <person name="Tanaka T."/>
            <person name="Michiue T."/>
            <person name="Watanabe M."/>
            <person name="Bogdanovic O."/>
            <person name="Lister R."/>
            <person name="Georgiou G."/>
            <person name="Paranjpe S.S."/>
            <person name="van Kruijsbergen I."/>
            <person name="Shu S."/>
            <person name="Carlson J."/>
            <person name="Kinoshita T."/>
            <person name="Ohta Y."/>
            <person name="Mawaribuchi S."/>
            <person name="Jenkins J."/>
            <person name="Grimwood J."/>
            <person name="Schmutz J."/>
            <person name="Mitros T."/>
            <person name="Mozaffari S.V."/>
            <person name="Suzuki Y."/>
            <person name="Haramoto Y."/>
            <person name="Yamamoto T.S."/>
            <person name="Takagi C."/>
            <person name="Heald R."/>
            <person name="Miller K."/>
            <person name="Haudenschild C."/>
            <person name="Kitzman J."/>
            <person name="Nakayama T."/>
            <person name="Izutsu Y."/>
            <person name="Robert J."/>
            <person name="Fortriede J."/>
            <person name="Burns K."/>
            <person name="Lotay V."/>
            <person name="Karimi K."/>
            <person name="Yasuoka Y."/>
            <person name="Dichmann D.S."/>
            <person name="Flajnik M.F."/>
            <person name="Houston D.W."/>
            <person name="Shendure J."/>
            <person name="DuPasquier L."/>
            <person name="Vize P.D."/>
            <person name="Zorn A.M."/>
            <person name="Ito M."/>
            <person name="Marcotte E.M."/>
            <person name="Wallingford J.B."/>
            <person name="Ito Y."/>
            <person name="Asashima M."/>
            <person name="Ueno N."/>
            <person name="Matsuda Y."/>
            <person name="Veenstra G.J."/>
            <person name="Fujiyama A."/>
            <person name="Harland R.M."/>
            <person name="Taira M."/>
            <person name="Rokhsar D.S."/>
        </authorList>
    </citation>
    <scope>NUCLEOTIDE SEQUENCE [LARGE SCALE GENOMIC DNA]</scope>
    <source>
        <strain evidence="3">J</strain>
    </source>
</reference>
<evidence type="ECO:0000313" key="3">
    <source>
        <dbReference type="Proteomes" id="UP000694892"/>
    </source>
</evidence>
<dbReference type="Pfam" id="PF26215">
    <property type="entry name" value="HTH_animal"/>
    <property type="match status" value="1"/>
</dbReference>
<organism evidence="2 3">
    <name type="scientific">Xenopus laevis</name>
    <name type="common">African clawed frog</name>
    <dbReference type="NCBI Taxonomy" id="8355"/>
    <lineage>
        <taxon>Eukaryota</taxon>
        <taxon>Metazoa</taxon>
        <taxon>Chordata</taxon>
        <taxon>Craniata</taxon>
        <taxon>Vertebrata</taxon>
        <taxon>Euteleostomi</taxon>
        <taxon>Amphibia</taxon>
        <taxon>Batrachia</taxon>
        <taxon>Anura</taxon>
        <taxon>Pipoidea</taxon>
        <taxon>Pipidae</taxon>
        <taxon>Xenopodinae</taxon>
        <taxon>Xenopus</taxon>
        <taxon>Xenopus</taxon>
    </lineage>
</organism>
<feature type="domain" description="Helix-turn-helix" evidence="1">
    <location>
        <begin position="2"/>
        <end position="58"/>
    </location>
</feature>
<dbReference type="InterPro" id="IPR058912">
    <property type="entry name" value="HTH_animal"/>
</dbReference>
<name>A0A974CQ35_XENLA</name>